<gene>
    <name evidence="2" type="ORF">LN736_08835</name>
</gene>
<dbReference type="PANTHER" id="PTHR30032:SF8">
    <property type="entry name" value="GERMINATION-SPECIFIC N-ACETYLMURAMOYL-L-ALANINE AMIDASE"/>
    <property type="match status" value="1"/>
</dbReference>
<dbReference type="EMBL" id="JAJJPB010000009">
    <property type="protein sequence ID" value="MCC9294959.1"/>
    <property type="molecule type" value="Genomic_DNA"/>
</dbReference>
<dbReference type="PANTHER" id="PTHR30032">
    <property type="entry name" value="N-ACETYLMURAMOYL-L-ALANINE AMIDASE-RELATED"/>
    <property type="match status" value="1"/>
</dbReference>
<accession>A0ABS8N715</accession>
<proteinExistence type="predicted"/>
<organism evidence="2 3">
    <name type="scientific">Clostridium aromativorans</name>
    <dbReference type="NCBI Taxonomy" id="2836848"/>
    <lineage>
        <taxon>Bacteria</taxon>
        <taxon>Bacillati</taxon>
        <taxon>Bacillota</taxon>
        <taxon>Clostridia</taxon>
        <taxon>Eubacteriales</taxon>
        <taxon>Clostridiaceae</taxon>
        <taxon>Clostridium</taxon>
    </lineage>
</organism>
<reference evidence="2" key="1">
    <citation type="submission" date="2021-11" db="EMBL/GenBank/DDBJ databases">
        <authorList>
            <person name="Qingchun L."/>
            <person name="Dong Z."/>
            <person name="Zongwei Q."/>
            <person name="Jia Z."/>
            <person name="Duotao L."/>
        </authorList>
    </citation>
    <scope>NUCLEOTIDE SEQUENCE</scope>
    <source>
        <strain evidence="2">WLY-B-L2</strain>
    </source>
</reference>
<sequence length="576" mass="62831">MNRKKIMSMLLSVGILWSMLFGAGNGFMLGGNTVKAFTLSNGDVDAQIAPKKTNTGWITSDITEPDNVLPGLGTEPTNYIEVPDDSDLLTDKVNWQYTDSYSDNIIASVRHKFIDVSKLNLDGKVYRYKFTANGKVYDTYYEVRRMYATYVDFLQHNSDVQCVRVVSYAIFVDGEVAEGFSNRSFVYESDTGELPYLRFMIYNSDDELNPILSHSRKPTKDNYSDSSEEGFIPGSIAGEGEYPVYSPYEDSTPGGNSDTGESGDVPVGGTINFTRLAGDNRYKTAVSIAEEYSGTNSVDNIIVASGKNFPDSLAGATLAKKLDAPILLLGDSEEDLVEITKYITRCLNSDGNLYVLGGDGVISQEFLDRFSYRYNIIRLAGTNREETASKIVDTIQPAVGTPIVIANEDNYPDALSISPVAAENGYPIMITKQDKLADYIKKYIGDKKPEKIYFVGGTGSVSENVRNEVKQLTGLSDENTARIAGKDRYGTSLAIAKAFDFGNAVFTVVNGLDFPDAITGSVLSASKDSPILLADVSGSSNMGDLKDYIKSSGFKNAYVLGGTGVFPKEVMDKLED</sequence>
<dbReference type="Proteomes" id="UP001165422">
    <property type="component" value="Unassembled WGS sequence"/>
</dbReference>
<dbReference type="RefSeq" id="WP_229981386.1">
    <property type="nucleotide sequence ID" value="NZ_JAJJPB010000009.1"/>
</dbReference>
<keyword evidence="3" id="KW-1185">Reference proteome</keyword>
<dbReference type="InterPro" id="IPR007253">
    <property type="entry name" value="Cell_wall-bd_2"/>
</dbReference>
<protein>
    <submittedName>
        <fullName evidence="2">Cell wall-binding repeat-containing protein</fullName>
    </submittedName>
</protein>
<name>A0ABS8N715_9CLOT</name>
<evidence type="ECO:0000313" key="3">
    <source>
        <dbReference type="Proteomes" id="UP001165422"/>
    </source>
</evidence>
<dbReference type="Gene3D" id="3.40.50.12090">
    <property type="match status" value="2"/>
</dbReference>
<evidence type="ECO:0000256" key="1">
    <source>
        <dbReference type="SAM" id="MobiDB-lite"/>
    </source>
</evidence>
<feature type="region of interest" description="Disordered" evidence="1">
    <location>
        <begin position="212"/>
        <end position="265"/>
    </location>
</feature>
<dbReference type="InterPro" id="IPR051922">
    <property type="entry name" value="Bact_Sporulation_Assoc"/>
</dbReference>
<dbReference type="Pfam" id="PF04122">
    <property type="entry name" value="CW_binding_2"/>
    <property type="match status" value="3"/>
</dbReference>
<comment type="caution">
    <text evidence="2">The sequence shown here is derived from an EMBL/GenBank/DDBJ whole genome shotgun (WGS) entry which is preliminary data.</text>
</comment>
<evidence type="ECO:0000313" key="2">
    <source>
        <dbReference type="EMBL" id="MCC9294959.1"/>
    </source>
</evidence>